<name>A0A1C5K000_9ACTN</name>
<dbReference type="AlphaFoldDB" id="A0A1C5K000"/>
<reference evidence="4" key="1">
    <citation type="submission" date="2016-06" db="EMBL/GenBank/DDBJ databases">
        <authorList>
            <person name="Varghese N."/>
            <person name="Submissions Spin"/>
        </authorList>
    </citation>
    <scope>NUCLEOTIDE SEQUENCE [LARGE SCALE GENOMIC DNA]</scope>
    <source>
        <strain evidence="4">DSM 45161</strain>
    </source>
</reference>
<organism evidence="3 4">
    <name type="scientific">Micromonospora coxensis</name>
    <dbReference type="NCBI Taxonomy" id="356852"/>
    <lineage>
        <taxon>Bacteria</taxon>
        <taxon>Bacillati</taxon>
        <taxon>Actinomycetota</taxon>
        <taxon>Actinomycetes</taxon>
        <taxon>Micromonosporales</taxon>
        <taxon>Micromonosporaceae</taxon>
        <taxon>Micromonospora</taxon>
    </lineage>
</organism>
<feature type="compositionally biased region" description="Pro residues" evidence="1">
    <location>
        <begin position="27"/>
        <end position="36"/>
    </location>
</feature>
<evidence type="ECO:0000256" key="2">
    <source>
        <dbReference type="SAM" id="Phobius"/>
    </source>
</evidence>
<evidence type="ECO:0000313" key="4">
    <source>
        <dbReference type="Proteomes" id="UP000198215"/>
    </source>
</evidence>
<evidence type="ECO:0000256" key="1">
    <source>
        <dbReference type="SAM" id="MobiDB-lite"/>
    </source>
</evidence>
<keyword evidence="4" id="KW-1185">Reference proteome</keyword>
<evidence type="ECO:0000313" key="3">
    <source>
        <dbReference type="EMBL" id="SCG76145.1"/>
    </source>
</evidence>
<dbReference type="Proteomes" id="UP000198215">
    <property type="component" value="Chromosome I"/>
</dbReference>
<feature type="region of interest" description="Disordered" evidence="1">
    <location>
        <begin position="1"/>
        <end position="40"/>
    </location>
</feature>
<protein>
    <submittedName>
        <fullName evidence="3">Uncharacterized protein</fullName>
    </submittedName>
</protein>
<sequence>MTRSRAHQPPAEWPVLNSRAVSARLPGPNPQPPPAPATHRDQRRAYLLLGELALLAGALALLVAAFSR</sequence>
<dbReference type="EMBL" id="LT607753">
    <property type="protein sequence ID" value="SCG76145.1"/>
    <property type="molecule type" value="Genomic_DNA"/>
</dbReference>
<keyword evidence="2" id="KW-0472">Membrane</keyword>
<feature type="transmembrane region" description="Helical" evidence="2">
    <location>
        <begin position="45"/>
        <end position="66"/>
    </location>
</feature>
<keyword evidence="2" id="KW-0812">Transmembrane</keyword>
<proteinExistence type="predicted"/>
<gene>
    <name evidence="3" type="ORF">GA0070614_5855</name>
</gene>
<accession>A0A1C5K000</accession>
<dbReference type="RefSeq" id="WP_157745116.1">
    <property type="nucleotide sequence ID" value="NZ_LT607753.1"/>
</dbReference>
<keyword evidence="2" id="KW-1133">Transmembrane helix</keyword>